<evidence type="ECO:0000313" key="8">
    <source>
        <dbReference type="EMBL" id="HHF98265.1"/>
    </source>
</evidence>
<comment type="subcellular location">
    <subcellularLocation>
        <location evidence="4">Cytoplasm</location>
    </subcellularLocation>
</comment>
<dbReference type="HAMAP" id="MF_00094">
    <property type="entry name" value="Rel_fac_2"/>
    <property type="match status" value="1"/>
</dbReference>
<dbReference type="Pfam" id="PF03462">
    <property type="entry name" value="PCRF"/>
    <property type="match status" value="1"/>
</dbReference>
<comment type="caution">
    <text evidence="8">The sequence shown here is derived from an EMBL/GenBank/DDBJ whole genome shotgun (WGS) entry which is preliminary data.</text>
</comment>
<dbReference type="Gene3D" id="3.30.70.1660">
    <property type="match status" value="1"/>
</dbReference>
<dbReference type="SMART" id="SM00937">
    <property type="entry name" value="PCRF"/>
    <property type="match status" value="1"/>
</dbReference>
<accession>A0A7V5LZ76</accession>
<evidence type="ECO:0000256" key="3">
    <source>
        <dbReference type="ARBA" id="ARBA00022917"/>
    </source>
</evidence>
<evidence type="ECO:0000259" key="7">
    <source>
        <dbReference type="PROSITE" id="PS00745"/>
    </source>
</evidence>
<comment type="similarity">
    <text evidence="1 4">Belongs to the prokaryotic/mitochondrial release factor family.</text>
</comment>
<dbReference type="GO" id="GO:0016149">
    <property type="term" value="F:translation release factor activity, codon specific"/>
    <property type="evidence" value="ECO:0007669"/>
    <property type="project" value="UniProtKB-UniRule"/>
</dbReference>
<keyword evidence="4" id="KW-0963">Cytoplasm</keyword>
<dbReference type="NCBIfam" id="TIGR00020">
    <property type="entry name" value="prfB"/>
    <property type="match status" value="1"/>
</dbReference>
<comment type="PTM">
    <text evidence="4">Methylated by PrmC. Methylation increases the termination efficiency of RF2.</text>
</comment>
<reference evidence="8" key="1">
    <citation type="journal article" date="2020" name="mSystems">
        <title>Genome- and Community-Level Interaction Insights into Carbon Utilization and Element Cycling Functions of Hydrothermarchaeota in Hydrothermal Sediment.</title>
        <authorList>
            <person name="Zhou Z."/>
            <person name="Liu Y."/>
            <person name="Xu W."/>
            <person name="Pan J."/>
            <person name="Luo Z.H."/>
            <person name="Li M."/>
        </authorList>
    </citation>
    <scope>NUCLEOTIDE SEQUENCE [LARGE SCALE GENOMIC DNA]</scope>
    <source>
        <strain evidence="8">HyVt-92</strain>
    </source>
</reference>
<feature type="domain" description="Prokaryotic-type class I peptide chain release factors" evidence="7">
    <location>
        <begin position="245"/>
        <end position="261"/>
    </location>
</feature>
<dbReference type="Gene3D" id="1.20.58.410">
    <property type="entry name" value="Release factor"/>
    <property type="match status" value="1"/>
</dbReference>
<protein>
    <recommendedName>
        <fullName evidence="4 5">Peptide chain release factor 2</fullName>
        <shortName evidence="4">RF-2</shortName>
    </recommendedName>
</protein>
<comment type="function">
    <text evidence="4">Peptide chain release factor 2 directs the termination of translation in response to the peptide chain termination codons UGA and UAA.</text>
</comment>
<dbReference type="Pfam" id="PF00472">
    <property type="entry name" value="RF-1"/>
    <property type="match status" value="1"/>
</dbReference>
<dbReference type="InterPro" id="IPR004374">
    <property type="entry name" value="PrfB"/>
</dbReference>
<dbReference type="Gene3D" id="3.30.160.20">
    <property type="match status" value="1"/>
</dbReference>
<gene>
    <name evidence="4" type="primary">prfB</name>
    <name evidence="8" type="ORF">ENL39_02110</name>
</gene>
<dbReference type="EMBL" id="DRTT01000065">
    <property type="protein sequence ID" value="HHF98265.1"/>
    <property type="molecule type" value="Genomic_DNA"/>
</dbReference>
<keyword evidence="2 4" id="KW-0488">Methylation</keyword>
<keyword evidence="3 4" id="KW-0648">Protein biosynthesis</keyword>
<sequence length="368" mass="42640">MVEKNKADLFQRVDELKDKIKEIRGCLETEKIERQIAQLERKTSDPDFWQKEESLKILQNLNSLKEKKEEWEKTLSLYEEVLALKELLEEEKDPEIEKEFKKKLSSLEKNLNTFYIHSLLKNPEDEANAILSIHPGAGGKDSCDWAQMLLRMYKNWASEKGYKIRVVDLVAGEEAGIKSATLLIEGKFAYGYLKEEVGIHRLIRISPFDASHRRHTSFAAVDVIPEVKEEEIQIKEEDLKIETFRAGGPGGQHVNVTDSAVRITHLPTGIVVQCQDQRSQHKNKAMAFRILKSRLHNLKEMEKRKEQKKRYEEKARIEWGSQVRSYVLHPYKMVKDHRTGIEVSDVESVLNGEIDEFIIASLKQKSKS</sequence>
<dbReference type="Proteomes" id="UP000886070">
    <property type="component" value="Unassembled WGS sequence"/>
</dbReference>
<dbReference type="SUPFAM" id="SSF75620">
    <property type="entry name" value="Release factor"/>
    <property type="match status" value="1"/>
</dbReference>
<evidence type="ECO:0000256" key="4">
    <source>
        <dbReference type="HAMAP-Rule" id="MF_00094"/>
    </source>
</evidence>
<dbReference type="PROSITE" id="PS00745">
    <property type="entry name" value="RF_PROK_I"/>
    <property type="match status" value="1"/>
</dbReference>
<dbReference type="InterPro" id="IPR000352">
    <property type="entry name" value="Pep_chain_release_fac_I"/>
</dbReference>
<feature type="coiled-coil region" evidence="6">
    <location>
        <begin position="13"/>
        <end position="81"/>
    </location>
</feature>
<evidence type="ECO:0000256" key="6">
    <source>
        <dbReference type="SAM" id="Coils"/>
    </source>
</evidence>
<dbReference type="AlphaFoldDB" id="A0A7V5LZ76"/>
<proteinExistence type="inferred from homology"/>
<keyword evidence="6" id="KW-0175">Coiled coil</keyword>
<dbReference type="PANTHER" id="PTHR43116:SF3">
    <property type="entry name" value="CLASS I PEPTIDE CHAIN RELEASE FACTOR"/>
    <property type="match status" value="1"/>
</dbReference>
<dbReference type="FunFam" id="3.30.160.20:FF:000004">
    <property type="entry name" value="Peptide chain release factor 1"/>
    <property type="match status" value="1"/>
</dbReference>
<dbReference type="InterPro" id="IPR005139">
    <property type="entry name" value="PCRF"/>
</dbReference>
<name>A0A7V5LZ76_UNCAE</name>
<evidence type="ECO:0000256" key="1">
    <source>
        <dbReference type="ARBA" id="ARBA00010835"/>
    </source>
</evidence>
<dbReference type="PANTHER" id="PTHR43116">
    <property type="entry name" value="PEPTIDE CHAIN RELEASE FACTOR 2"/>
    <property type="match status" value="1"/>
</dbReference>
<dbReference type="GO" id="GO:0005737">
    <property type="term" value="C:cytoplasm"/>
    <property type="evidence" value="ECO:0007669"/>
    <property type="project" value="UniProtKB-SubCell"/>
</dbReference>
<organism evidence="8">
    <name type="scientific">Aerophobetes bacterium</name>
    <dbReference type="NCBI Taxonomy" id="2030807"/>
    <lineage>
        <taxon>Bacteria</taxon>
        <taxon>Candidatus Aerophobota</taxon>
    </lineage>
</organism>
<evidence type="ECO:0000256" key="2">
    <source>
        <dbReference type="ARBA" id="ARBA00022481"/>
    </source>
</evidence>
<dbReference type="InterPro" id="IPR045853">
    <property type="entry name" value="Pep_chain_release_fac_I_sf"/>
</dbReference>
<feature type="modified residue" description="N5-methylglutamine" evidence="4">
    <location>
        <position position="252"/>
    </location>
</feature>
<evidence type="ECO:0000256" key="5">
    <source>
        <dbReference type="NCBIfam" id="TIGR00020"/>
    </source>
</evidence>